<sequence>MRLKGAPDYPRNAALGCIEDNGLIEEYGREVARQFRELGVHVNFAPDADVNTNPLNPVIHVRSFGENPQRVAEKVVAYSRGLESGGILSVCKHFPGHGDTDVDSHKALPALHYDRARLDSVELYPFKEMVRAGLGGVMVGHLQVQALDPDGVTPSSLSRNVVTGLLKDELG</sequence>
<dbReference type="GO" id="GO:0009254">
    <property type="term" value="P:peptidoglycan turnover"/>
    <property type="evidence" value="ECO:0007669"/>
    <property type="project" value="TreeGrafter"/>
</dbReference>
<protein>
    <recommendedName>
        <fullName evidence="3">beta-N-acetylhexosaminidase</fullName>
        <ecNumber evidence="3">3.2.1.52</ecNumber>
    </recommendedName>
</protein>
<dbReference type="EC" id="3.2.1.52" evidence="3"/>
<dbReference type="EMBL" id="AJWY01011961">
    <property type="protein sequence ID" value="EKC51303.1"/>
    <property type="molecule type" value="Genomic_DNA"/>
</dbReference>
<keyword evidence="5" id="KW-0326">Glycosidase</keyword>
<proteinExistence type="inferred from homology"/>
<dbReference type="AlphaFoldDB" id="K1S0Z0"/>
<dbReference type="PANTHER" id="PTHR30480:SF13">
    <property type="entry name" value="BETA-HEXOSAMINIDASE"/>
    <property type="match status" value="1"/>
</dbReference>
<evidence type="ECO:0000256" key="2">
    <source>
        <dbReference type="ARBA" id="ARBA00005336"/>
    </source>
</evidence>
<evidence type="ECO:0000313" key="7">
    <source>
        <dbReference type="EMBL" id="EKC51303.1"/>
    </source>
</evidence>
<organism evidence="7">
    <name type="scientific">human gut metagenome</name>
    <dbReference type="NCBI Taxonomy" id="408170"/>
    <lineage>
        <taxon>unclassified sequences</taxon>
        <taxon>metagenomes</taxon>
        <taxon>organismal metagenomes</taxon>
    </lineage>
</organism>
<dbReference type="InterPro" id="IPR017853">
    <property type="entry name" value="GH"/>
</dbReference>
<feature type="domain" description="Glycoside hydrolase family 3 N-terminal" evidence="6">
    <location>
        <begin position="2"/>
        <end position="171"/>
    </location>
</feature>
<name>K1S0Z0_9ZZZZ</name>
<gene>
    <name evidence="7" type="ORF">LEA_17474</name>
</gene>
<dbReference type="InterPro" id="IPR036962">
    <property type="entry name" value="Glyco_hydro_3_N_sf"/>
</dbReference>
<comment type="similarity">
    <text evidence="2">Belongs to the glycosyl hydrolase 3 family.</text>
</comment>
<evidence type="ECO:0000256" key="1">
    <source>
        <dbReference type="ARBA" id="ARBA00001231"/>
    </source>
</evidence>
<comment type="catalytic activity">
    <reaction evidence="1">
        <text>Hydrolysis of terminal non-reducing N-acetyl-D-hexosamine residues in N-acetyl-beta-D-hexosaminides.</text>
        <dbReference type="EC" id="3.2.1.52"/>
    </reaction>
</comment>
<accession>K1S0Z0</accession>
<dbReference type="SUPFAM" id="SSF51445">
    <property type="entry name" value="(Trans)glycosidases"/>
    <property type="match status" value="1"/>
</dbReference>
<evidence type="ECO:0000256" key="4">
    <source>
        <dbReference type="ARBA" id="ARBA00022801"/>
    </source>
</evidence>
<dbReference type="PANTHER" id="PTHR30480">
    <property type="entry name" value="BETA-HEXOSAMINIDASE-RELATED"/>
    <property type="match status" value="1"/>
</dbReference>
<feature type="non-terminal residue" evidence="7">
    <location>
        <position position="171"/>
    </location>
</feature>
<evidence type="ECO:0000256" key="3">
    <source>
        <dbReference type="ARBA" id="ARBA00012663"/>
    </source>
</evidence>
<dbReference type="InterPro" id="IPR050226">
    <property type="entry name" value="NagZ_Beta-hexosaminidase"/>
</dbReference>
<dbReference type="InterPro" id="IPR001764">
    <property type="entry name" value="Glyco_hydro_3_N"/>
</dbReference>
<dbReference type="Gene3D" id="3.20.20.300">
    <property type="entry name" value="Glycoside hydrolase, family 3, N-terminal domain"/>
    <property type="match status" value="1"/>
</dbReference>
<reference evidence="7" key="1">
    <citation type="journal article" date="2013" name="Environ. Microbiol.">
        <title>Microbiota from the distal guts of lean and obese adolescents exhibit partial functional redundancy besides clear differences in community structure.</title>
        <authorList>
            <person name="Ferrer M."/>
            <person name="Ruiz A."/>
            <person name="Lanza F."/>
            <person name="Haange S.B."/>
            <person name="Oberbach A."/>
            <person name="Till H."/>
            <person name="Bargiela R."/>
            <person name="Campoy C."/>
            <person name="Segura M.T."/>
            <person name="Richter M."/>
            <person name="von Bergen M."/>
            <person name="Seifert J."/>
            <person name="Suarez A."/>
        </authorList>
    </citation>
    <scope>NUCLEOTIDE SEQUENCE</scope>
</reference>
<dbReference type="Pfam" id="PF00933">
    <property type="entry name" value="Glyco_hydro_3"/>
    <property type="match status" value="1"/>
</dbReference>
<dbReference type="GO" id="GO:0005975">
    <property type="term" value="P:carbohydrate metabolic process"/>
    <property type="evidence" value="ECO:0007669"/>
    <property type="project" value="InterPro"/>
</dbReference>
<evidence type="ECO:0000259" key="6">
    <source>
        <dbReference type="Pfam" id="PF00933"/>
    </source>
</evidence>
<dbReference type="GO" id="GO:0004563">
    <property type="term" value="F:beta-N-acetylhexosaminidase activity"/>
    <property type="evidence" value="ECO:0007669"/>
    <property type="project" value="UniProtKB-EC"/>
</dbReference>
<comment type="caution">
    <text evidence="7">The sequence shown here is derived from an EMBL/GenBank/DDBJ whole genome shotgun (WGS) entry which is preliminary data.</text>
</comment>
<evidence type="ECO:0000256" key="5">
    <source>
        <dbReference type="ARBA" id="ARBA00023295"/>
    </source>
</evidence>
<keyword evidence="4 7" id="KW-0378">Hydrolase</keyword>